<protein>
    <submittedName>
        <fullName evidence="5">Beta-glucosidase</fullName>
    </submittedName>
</protein>
<dbReference type="InterPro" id="IPR001764">
    <property type="entry name" value="Glyco_hydro_3_N"/>
</dbReference>
<dbReference type="PRINTS" id="PR00133">
    <property type="entry name" value="GLHYDRLASE3"/>
</dbReference>
<keyword evidence="2" id="KW-0378">Hydrolase</keyword>
<dbReference type="InterPro" id="IPR036962">
    <property type="entry name" value="Glyco_hydro_3_N_sf"/>
</dbReference>
<dbReference type="PATRIC" id="fig|345309.4.peg.970"/>
<dbReference type="Proteomes" id="UP000033651">
    <property type="component" value="Unassembled WGS sequence"/>
</dbReference>
<feature type="signal peptide" evidence="3">
    <location>
        <begin position="1"/>
        <end position="27"/>
    </location>
</feature>
<keyword evidence="6" id="KW-1185">Reference proteome</keyword>
<dbReference type="EMBL" id="JZRB01000017">
    <property type="protein sequence ID" value="KJV35165.1"/>
    <property type="molecule type" value="Genomic_DNA"/>
</dbReference>
<dbReference type="InterPro" id="IPR013783">
    <property type="entry name" value="Ig-like_fold"/>
</dbReference>
<evidence type="ECO:0000256" key="2">
    <source>
        <dbReference type="ARBA" id="ARBA00022801"/>
    </source>
</evidence>
<dbReference type="InterPro" id="IPR002772">
    <property type="entry name" value="Glyco_hydro_3_C"/>
</dbReference>
<feature type="chain" id="PRO_5002463144" evidence="3">
    <location>
        <begin position="28"/>
        <end position="739"/>
    </location>
</feature>
<dbReference type="InterPro" id="IPR017853">
    <property type="entry name" value="GH"/>
</dbReference>
<accession>A0A0F3KV83</accession>
<reference evidence="5 6" key="1">
    <citation type="submission" date="2015-03" db="EMBL/GenBank/DDBJ databases">
        <title>Draft genome sequence of Luteibacter yeojuensis strain SU11.</title>
        <authorList>
            <person name="Sulaiman J."/>
            <person name="Priya K."/>
            <person name="Chan K.-G."/>
        </authorList>
    </citation>
    <scope>NUCLEOTIDE SEQUENCE [LARGE SCALE GENOMIC DNA]</scope>
    <source>
        <strain evidence="5 6">SU11</strain>
    </source>
</reference>
<sequence length="739" mass="77660">MADTLRRTALALATTAGLAGLAGAATAATPAAHPWMDRSLSADKRAELLVAAMTDDEKFRLIRTDFGMKSDKHPQPEGALGNAGFIPANPRLGLPAIQETDAGLGVTKPGVDNKGAISLPASLSAAASFDPAVAHAGGRMIGSEARAKGYNVLLSGGTNLLRDPRNGRNFEYAGEDPVLAGTIVGATIKGVQENKVVATIKHFAANDIESGRNTISSQIDPVALRESDLIAFQIGIAHGDPGSVMSAYNRVNGTYSGEHEWLLNEVLKKEWGFKGWVMSDWGGAHSAAKAANAGLDQQSAGEVFDAELFFDKPLREAVAKGEVSKARLDDMVKRILRSFFVHGVLDNPVPVKAGSVPYETDRMVARNALEAGAVLLRNENALLPLAKGKSVAVIGGHADKGVMAGGGSSSVTDVNGNAMEGAEPTGWPGPFNYHPSAPLTFIGKRASKVTFDAGTDPAAAAKAAAGADVAVVFVTKWAAESYDAPDMSLPDNQDAVVAAVAKANPHTVVVLETNGAVKMPWLDQVGAVMQAWYPGSAGGDAITRLLYGDVAPSGRLPLSWPTDESQLPRATIQGAGLNSKEKPADTIDYNIEGADVGYRWFEKTKRKPLFAFGYGLTYTSFDYSGFEVGKGKDGRPVVHLTVKNTGKVAGADVPQVYATGPQGGTRRLAGWAKVTLKPGASQRVDIPLEPLALARWDDAGKRWHIAAGTYQLKLGRTAEDFAGDAKLELPESFPVVKAP</sequence>
<dbReference type="SMART" id="SM01217">
    <property type="entry name" value="Fn3_like"/>
    <property type="match status" value="1"/>
</dbReference>
<dbReference type="SUPFAM" id="SSF52279">
    <property type="entry name" value="Beta-D-glucan exohydrolase, C-terminal domain"/>
    <property type="match status" value="1"/>
</dbReference>
<dbReference type="PANTHER" id="PTHR42715">
    <property type="entry name" value="BETA-GLUCOSIDASE"/>
    <property type="match status" value="1"/>
</dbReference>
<feature type="domain" description="Fibronectin type III-like" evidence="4">
    <location>
        <begin position="652"/>
        <end position="718"/>
    </location>
</feature>
<dbReference type="InterPro" id="IPR050288">
    <property type="entry name" value="Cellulose_deg_GH3"/>
</dbReference>
<keyword evidence="3" id="KW-0732">Signal</keyword>
<evidence type="ECO:0000256" key="3">
    <source>
        <dbReference type="SAM" id="SignalP"/>
    </source>
</evidence>
<dbReference type="GO" id="GO:0004553">
    <property type="term" value="F:hydrolase activity, hydrolyzing O-glycosyl compounds"/>
    <property type="evidence" value="ECO:0007669"/>
    <property type="project" value="InterPro"/>
</dbReference>
<dbReference type="Pfam" id="PF00933">
    <property type="entry name" value="Glyco_hydro_3"/>
    <property type="match status" value="1"/>
</dbReference>
<dbReference type="Gene3D" id="2.60.40.10">
    <property type="entry name" value="Immunoglobulins"/>
    <property type="match status" value="1"/>
</dbReference>
<evidence type="ECO:0000313" key="5">
    <source>
        <dbReference type="EMBL" id="KJV35165.1"/>
    </source>
</evidence>
<name>A0A0F3KV83_9GAMM</name>
<dbReference type="PROSITE" id="PS51318">
    <property type="entry name" value="TAT"/>
    <property type="match status" value="1"/>
</dbReference>
<dbReference type="Pfam" id="PF14310">
    <property type="entry name" value="Fn3-like"/>
    <property type="match status" value="1"/>
</dbReference>
<proteinExistence type="inferred from homology"/>
<dbReference type="Gene3D" id="3.20.20.300">
    <property type="entry name" value="Glycoside hydrolase, family 3, N-terminal domain"/>
    <property type="match status" value="1"/>
</dbReference>
<dbReference type="AlphaFoldDB" id="A0A0F3KV83"/>
<dbReference type="GO" id="GO:0005975">
    <property type="term" value="P:carbohydrate metabolic process"/>
    <property type="evidence" value="ECO:0007669"/>
    <property type="project" value="InterPro"/>
</dbReference>
<dbReference type="InterPro" id="IPR006311">
    <property type="entry name" value="TAT_signal"/>
</dbReference>
<evidence type="ECO:0000313" key="6">
    <source>
        <dbReference type="Proteomes" id="UP000033651"/>
    </source>
</evidence>
<dbReference type="SUPFAM" id="SSF51445">
    <property type="entry name" value="(Trans)glycosidases"/>
    <property type="match status" value="1"/>
</dbReference>
<dbReference type="RefSeq" id="WP_045829204.1">
    <property type="nucleotide sequence ID" value="NZ_JZRB01000017.1"/>
</dbReference>
<dbReference type="Pfam" id="PF01915">
    <property type="entry name" value="Glyco_hydro_3_C"/>
    <property type="match status" value="1"/>
</dbReference>
<evidence type="ECO:0000259" key="4">
    <source>
        <dbReference type="SMART" id="SM01217"/>
    </source>
</evidence>
<comment type="similarity">
    <text evidence="1">Belongs to the glycosyl hydrolase 3 family.</text>
</comment>
<dbReference type="InterPro" id="IPR036881">
    <property type="entry name" value="Glyco_hydro_3_C_sf"/>
</dbReference>
<dbReference type="InterPro" id="IPR026891">
    <property type="entry name" value="Fn3-like"/>
</dbReference>
<evidence type="ECO:0000256" key="1">
    <source>
        <dbReference type="ARBA" id="ARBA00005336"/>
    </source>
</evidence>
<dbReference type="Gene3D" id="3.40.50.1700">
    <property type="entry name" value="Glycoside hydrolase family 3 C-terminal domain"/>
    <property type="match status" value="1"/>
</dbReference>
<comment type="caution">
    <text evidence="5">The sequence shown here is derived from an EMBL/GenBank/DDBJ whole genome shotgun (WGS) entry which is preliminary data.</text>
</comment>
<gene>
    <name evidence="5" type="ORF">VI08_08770</name>
</gene>
<organism evidence="5 6">
    <name type="scientific">Luteibacter yeojuensis</name>
    <dbReference type="NCBI Taxonomy" id="345309"/>
    <lineage>
        <taxon>Bacteria</taxon>
        <taxon>Pseudomonadati</taxon>
        <taxon>Pseudomonadota</taxon>
        <taxon>Gammaproteobacteria</taxon>
        <taxon>Lysobacterales</taxon>
        <taxon>Rhodanobacteraceae</taxon>
        <taxon>Luteibacter</taxon>
    </lineage>
</organism>
<dbReference type="PANTHER" id="PTHR42715:SF10">
    <property type="entry name" value="BETA-GLUCOSIDASE"/>
    <property type="match status" value="1"/>
</dbReference>